<dbReference type="GO" id="GO:0015074">
    <property type="term" value="P:DNA integration"/>
    <property type="evidence" value="ECO:0007669"/>
    <property type="project" value="InterPro"/>
</dbReference>
<accession>A0A3S3RVN3</accession>
<dbReference type="PANTHER" id="PTHR46585:SF1">
    <property type="entry name" value="CHROMO DOMAIN-CONTAINING PROTEIN"/>
    <property type="match status" value="1"/>
</dbReference>
<dbReference type="SUPFAM" id="SSF53098">
    <property type="entry name" value="Ribonuclease H-like"/>
    <property type="match status" value="1"/>
</dbReference>
<protein>
    <recommendedName>
        <fullName evidence="1">Integrase catalytic domain-containing protein</fullName>
    </recommendedName>
</protein>
<dbReference type="PANTHER" id="PTHR46585">
    <property type="entry name" value="INTEGRASE CORE DOMAIN CONTAINING PROTEIN"/>
    <property type="match status" value="1"/>
</dbReference>
<dbReference type="Gene3D" id="3.30.420.10">
    <property type="entry name" value="Ribonuclease H-like superfamily/Ribonuclease H"/>
    <property type="match status" value="1"/>
</dbReference>
<sequence>MSKLEILDKIYYDPRNPASFSSAKKLFCAARNISPSITFHDVNQWLSTQPTYTLHKTGRKRFERNKIIVNGIDEQWQADLADLTSFSSLNKGFKYLLCVIDVFSKFAWVIPIKNKKPVSITDKGKEFCNSTFKKFLEVEEGDEVRLKLNKSSFEKGFHPTWTSEIFKVKKTIPKYKKSVYRISDSKDEELIGTFYPEEIQKVTPPSILGAKEIVKRRIRRNTIEYLIKFANNRESWIPITQMTP</sequence>
<evidence type="ECO:0000313" key="2">
    <source>
        <dbReference type="EMBL" id="RWS06709.1"/>
    </source>
</evidence>
<keyword evidence="3" id="KW-1185">Reference proteome</keyword>
<dbReference type="InterPro" id="IPR012337">
    <property type="entry name" value="RNaseH-like_sf"/>
</dbReference>
<gene>
    <name evidence="2" type="ORF">B4U79_02789</name>
</gene>
<feature type="domain" description="Integrase catalytic" evidence="1">
    <location>
        <begin position="46"/>
        <end position="244"/>
    </location>
</feature>
<dbReference type="InterPro" id="IPR001584">
    <property type="entry name" value="Integrase_cat-core"/>
</dbReference>
<organism evidence="2 3">
    <name type="scientific">Dinothrombium tinctorium</name>
    <dbReference type="NCBI Taxonomy" id="1965070"/>
    <lineage>
        <taxon>Eukaryota</taxon>
        <taxon>Metazoa</taxon>
        <taxon>Ecdysozoa</taxon>
        <taxon>Arthropoda</taxon>
        <taxon>Chelicerata</taxon>
        <taxon>Arachnida</taxon>
        <taxon>Acari</taxon>
        <taxon>Acariformes</taxon>
        <taxon>Trombidiformes</taxon>
        <taxon>Prostigmata</taxon>
        <taxon>Anystina</taxon>
        <taxon>Parasitengona</taxon>
        <taxon>Trombidioidea</taxon>
        <taxon>Trombidiidae</taxon>
        <taxon>Dinothrombium</taxon>
    </lineage>
</organism>
<dbReference type="GO" id="GO:0003676">
    <property type="term" value="F:nucleic acid binding"/>
    <property type="evidence" value="ECO:0007669"/>
    <property type="project" value="InterPro"/>
</dbReference>
<evidence type="ECO:0000259" key="1">
    <source>
        <dbReference type="PROSITE" id="PS50994"/>
    </source>
</evidence>
<dbReference type="AlphaFoldDB" id="A0A3S3RVN3"/>
<dbReference type="PROSITE" id="PS50994">
    <property type="entry name" value="INTEGRASE"/>
    <property type="match status" value="1"/>
</dbReference>
<comment type="caution">
    <text evidence="2">The sequence shown here is derived from an EMBL/GenBank/DDBJ whole genome shotgun (WGS) entry which is preliminary data.</text>
</comment>
<dbReference type="STRING" id="1965070.A0A3S3RVN3"/>
<dbReference type="EMBL" id="NCKU01003930">
    <property type="protein sequence ID" value="RWS06709.1"/>
    <property type="molecule type" value="Genomic_DNA"/>
</dbReference>
<dbReference type="Proteomes" id="UP000285301">
    <property type="component" value="Unassembled WGS sequence"/>
</dbReference>
<name>A0A3S3RVN3_9ACAR</name>
<reference evidence="2 3" key="1">
    <citation type="journal article" date="2018" name="Gigascience">
        <title>Genomes of trombidid mites reveal novel predicted allergens and laterally-transferred genes associated with secondary metabolism.</title>
        <authorList>
            <person name="Dong X."/>
            <person name="Chaisiri K."/>
            <person name="Xia D."/>
            <person name="Armstrong S.D."/>
            <person name="Fang Y."/>
            <person name="Donnelly M.J."/>
            <person name="Kadowaki T."/>
            <person name="McGarry J.W."/>
            <person name="Darby A.C."/>
            <person name="Makepeace B.L."/>
        </authorList>
    </citation>
    <scope>NUCLEOTIDE SEQUENCE [LARGE SCALE GENOMIC DNA]</scope>
    <source>
        <strain evidence="2">UoL-WK</strain>
    </source>
</reference>
<evidence type="ECO:0000313" key="3">
    <source>
        <dbReference type="Proteomes" id="UP000285301"/>
    </source>
</evidence>
<dbReference type="InterPro" id="IPR036397">
    <property type="entry name" value="RNaseH_sf"/>
</dbReference>
<dbReference type="OrthoDB" id="6420627at2759"/>
<proteinExistence type="predicted"/>